<name>A0ACC6TNH6_9CREN</name>
<dbReference type="EMBL" id="JZWS03000004">
    <property type="protein sequence ID" value="MEW9491427.1"/>
    <property type="molecule type" value="Genomic_DNA"/>
</dbReference>
<evidence type="ECO:0000313" key="1">
    <source>
        <dbReference type="EMBL" id="MEW9491427.1"/>
    </source>
</evidence>
<accession>A0ACC6TNH6</accession>
<comment type="caution">
    <text evidence="1">The sequence shown here is derived from an EMBL/GenBank/DDBJ whole genome shotgun (WGS) entry which is preliminary data.</text>
</comment>
<evidence type="ECO:0000313" key="2">
    <source>
        <dbReference type="Proteomes" id="UP000053480"/>
    </source>
</evidence>
<sequence>MTIVVSPSAFGKLREIIEKFKGEKVIITTYGVSYALENKIDIDFALDLGVKVRAYSHKPSKISNLSIYESEALLVAKDIEAVLVVGDEKVKEEAEKMGVKTILV</sequence>
<gene>
    <name evidence="1" type="ORF">TQ35_0004400</name>
</gene>
<reference evidence="1" key="1">
    <citation type="submission" date="2024-07" db="EMBL/GenBank/DDBJ databases">
        <title>Metagenome and Metagenome-Assembled Genomes of Archaea from a hot spring from the geothermal field of Los Azufres, Mexico.</title>
        <authorList>
            <person name="Marin-Paredes R."/>
            <person name="Martinez-Romero E."/>
            <person name="Servin-Garciduenas L.E."/>
        </authorList>
    </citation>
    <scope>NUCLEOTIDE SEQUENCE</scope>
    <source>
        <strain evidence="1">AZ1-454</strain>
    </source>
</reference>
<dbReference type="Proteomes" id="UP000053480">
    <property type="component" value="Unassembled WGS sequence"/>
</dbReference>
<proteinExistence type="predicted"/>
<organism evidence="1 2">
    <name type="scientific">Candidatus Aramenus sulfurataquae</name>
    <dbReference type="NCBI Taxonomy" id="1326980"/>
    <lineage>
        <taxon>Archaea</taxon>
        <taxon>Thermoproteota</taxon>
        <taxon>Thermoprotei</taxon>
        <taxon>Sulfolobales</taxon>
        <taxon>Sulfolobaceae</taxon>
        <taxon>Candidatus Aramenus</taxon>
    </lineage>
</organism>
<protein>
    <submittedName>
        <fullName evidence="1">Uncharacterized protein</fullName>
    </submittedName>
</protein>